<keyword evidence="4" id="KW-0732">Signal</keyword>
<dbReference type="AlphaFoldDB" id="A0A1M5M4Y5"/>
<dbReference type="GO" id="GO:0008235">
    <property type="term" value="F:metalloexopeptidase activity"/>
    <property type="evidence" value="ECO:0007669"/>
    <property type="project" value="InterPro"/>
</dbReference>
<proteinExistence type="predicted"/>
<organism evidence="8 9">
    <name type="scientific">Fodinibius roseus</name>
    <dbReference type="NCBI Taxonomy" id="1194090"/>
    <lineage>
        <taxon>Bacteria</taxon>
        <taxon>Pseudomonadati</taxon>
        <taxon>Balneolota</taxon>
        <taxon>Balneolia</taxon>
        <taxon>Balneolales</taxon>
        <taxon>Balneolaceae</taxon>
        <taxon>Fodinibius</taxon>
    </lineage>
</organism>
<dbReference type="Pfam" id="PF04389">
    <property type="entry name" value="Peptidase_M28"/>
    <property type="match status" value="1"/>
</dbReference>
<dbReference type="GO" id="GO:0006508">
    <property type="term" value="P:proteolysis"/>
    <property type="evidence" value="ECO:0007669"/>
    <property type="project" value="UniProtKB-KW"/>
</dbReference>
<keyword evidence="5" id="KW-0378">Hydrolase</keyword>
<dbReference type="Gene3D" id="3.50.30.30">
    <property type="match status" value="1"/>
</dbReference>
<dbReference type="InterPro" id="IPR045175">
    <property type="entry name" value="M28_fam"/>
</dbReference>
<dbReference type="STRING" id="1194090.SAMN05443144_1515"/>
<dbReference type="PANTHER" id="PTHR12147">
    <property type="entry name" value="METALLOPEPTIDASE M28 FAMILY MEMBER"/>
    <property type="match status" value="1"/>
</dbReference>
<evidence type="ECO:0000256" key="5">
    <source>
        <dbReference type="ARBA" id="ARBA00022801"/>
    </source>
</evidence>
<dbReference type="SUPFAM" id="SSF52025">
    <property type="entry name" value="PA domain"/>
    <property type="match status" value="1"/>
</dbReference>
<keyword evidence="2" id="KW-0645">Protease</keyword>
<keyword evidence="8" id="KW-0121">Carboxypeptidase</keyword>
<dbReference type="Proteomes" id="UP000184041">
    <property type="component" value="Unassembled WGS sequence"/>
</dbReference>
<evidence type="ECO:0000256" key="3">
    <source>
        <dbReference type="ARBA" id="ARBA00022723"/>
    </source>
</evidence>
<reference evidence="8 9" key="1">
    <citation type="submission" date="2016-11" db="EMBL/GenBank/DDBJ databases">
        <authorList>
            <person name="Jaros S."/>
            <person name="Januszkiewicz K."/>
            <person name="Wedrychowicz H."/>
        </authorList>
    </citation>
    <scope>NUCLEOTIDE SEQUENCE [LARGE SCALE GENOMIC DNA]</scope>
    <source>
        <strain evidence="8 9">DSM 21986</strain>
    </source>
</reference>
<evidence type="ECO:0000256" key="1">
    <source>
        <dbReference type="ARBA" id="ARBA00022438"/>
    </source>
</evidence>
<evidence type="ECO:0000256" key="6">
    <source>
        <dbReference type="ARBA" id="ARBA00022833"/>
    </source>
</evidence>
<dbReference type="RefSeq" id="WP_073068752.1">
    <property type="nucleotide sequence ID" value="NZ_FQUS01000051.1"/>
</dbReference>
<keyword evidence="6" id="KW-0862">Zinc</keyword>
<dbReference type="SUPFAM" id="SSF53187">
    <property type="entry name" value="Zn-dependent exopeptidases"/>
    <property type="match status" value="1"/>
</dbReference>
<keyword evidence="1" id="KW-0031">Aminopeptidase</keyword>
<evidence type="ECO:0000259" key="7">
    <source>
        <dbReference type="Pfam" id="PF04389"/>
    </source>
</evidence>
<gene>
    <name evidence="8" type="ORF">SAMN05443144_1515</name>
</gene>
<keyword evidence="9" id="KW-1185">Reference proteome</keyword>
<dbReference type="InterPro" id="IPR007484">
    <property type="entry name" value="Peptidase_M28"/>
</dbReference>
<evidence type="ECO:0000256" key="2">
    <source>
        <dbReference type="ARBA" id="ARBA00022670"/>
    </source>
</evidence>
<dbReference type="GO" id="GO:0004177">
    <property type="term" value="F:aminopeptidase activity"/>
    <property type="evidence" value="ECO:0007669"/>
    <property type="project" value="UniProtKB-KW"/>
</dbReference>
<sequence length="553" mass="61756">MRNLSLSLLIMMAAVTGCMRSPIDEVAETITEESLRAPVERLSSDAFRGRSTGTAGEEKTVDYLISYLKKHGIEGGMPDGSYVQEVPLLGQQTDEGAQLTISREGRPLHTFDYYTDFMAWPANLEEEVGIDEAELVYVGYGIQAPEEDWDDFKDVDVKGKVLVVKNNDPAGSPDLFKGETRLYYGRYSYKYEKARDMGAAGVLIIHTTPTAGYGWNVVANGWDREQFYLREDQSMDNSPTRFNGWLTREASDALFESAGLDLATQLEAAENRSFEPVPLEGLSLSLDLSATYRRQHAQNVLGVIEGTHSDLKEEYAVFTAHHDHLGITKPVEGDSINNGALDNAAGVSAVLNLARAYQNLQPQLKRSVLFLFTGAEEVGLLGAKYWAEHPTVHPGDVTGNINLDGMNVYGKTEDIVLIGYRRNTVSDLIEEVAAERDVEVKPDPHPDRGYFYRSDHFELAKKGIPAIFPNAGTEFIDKPEGYGATVDSLQDANYHTVHDEINQYWDLSGMVRDVRLFFDAGYRMINAGEMQRWQQGDEFKQKRLEMIEEAGSR</sequence>
<dbReference type="PANTHER" id="PTHR12147:SF56">
    <property type="entry name" value="AMINOPEPTIDASE YDR415C-RELATED"/>
    <property type="match status" value="1"/>
</dbReference>
<name>A0A1M5M4Y5_9BACT</name>
<evidence type="ECO:0000313" key="8">
    <source>
        <dbReference type="EMBL" id="SHG72362.1"/>
    </source>
</evidence>
<dbReference type="Gene3D" id="3.40.630.10">
    <property type="entry name" value="Zn peptidases"/>
    <property type="match status" value="1"/>
</dbReference>
<dbReference type="EMBL" id="FQUS01000051">
    <property type="protein sequence ID" value="SHG72362.1"/>
    <property type="molecule type" value="Genomic_DNA"/>
</dbReference>
<protein>
    <submittedName>
        <fullName evidence="8">Zn-dependent amino-or carboxypeptidase, M28 family</fullName>
    </submittedName>
</protein>
<feature type="domain" description="Peptidase M28" evidence="7">
    <location>
        <begin position="299"/>
        <end position="503"/>
    </location>
</feature>
<accession>A0A1M5M4Y5</accession>
<keyword evidence="3" id="KW-0479">Metal-binding</keyword>
<dbReference type="InterPro" id="IPR046450">
    <property type="entry name" value="PA_dom_sf"/>
</dbReference>
<dbReference type="GO" id="GO:0004180">
    <property type="term" value="F:carboxypeptidase activity"/>
    <property type="evidence" value="ECO:0007669"/>
    <property type="project" value="UniProtKB-KW"/>
</dbReference>
<dbReference type="GO" id="GO:0046872">
    <property type="term" value="F:metal ion binding"/>
    <property type="evidence" value="ECO:0007669"/>
    <property type="project" value="UniProtKB-KW"/>
</dbReference>
<evidence type="ECO:0000313" key="9">
    <source>
        <dbReference type="Proteomes" id="UP000184041"/>
    </source>
</evidence>
<evidence type="ECO:0000256" key="4">
    <source>
        <dbReference type="ARBA" id="ARBA00022729"/>
    </source>
</evidence>
<dbReference type="PROSITE" id="PS51257">
    <property type="entry name" value="PROKAR_LIPOPROTEIN"/>
    <property type="match status" value="1"/>
</dbReference>